<evidence type="ECO:0000256" key="34">
    <source>
        <dbReference type="ARBA" id="ARBA00022995"/>
    </source>
</evidence>
<evidence type="ECO:0000256" key="23">
    <source>
        <dbReference type="ARBA" id="ARBA00022741"/>
    </source>
</evidence>
<evidence type="ECO:0000256" key="55">
    <source>
        <dbReference type="ARBA" id="ARBA00049329"/>
    </source>
</evidence>
<dbReference type="Pfam" id="PF01443">
    <property type="entry name" value="Viral_helicase1"/>
    <property type="match status" value="1"/>
</dbReference>
<feature type="non-terminal residue" evidence="62">
    <location>
        <position position="1"/>
    </location>
</feature>
<dbReference type="EMBL" id="HM147991">
    <property type="protein sequence ID" value="AEJ36234.1"/>
    <property type="molecule type" value="Genomic_RNA"/>
</dbReference>
<evidence type="ECO:0000256" key="49">
    <source>
        <dbReference type="ARBA" id="ARBA00047740"/>
    </source>
</evidence>
<keyword evidence="25" id="KW-0378">Hydrolase</keyword>
<keyword evidence="14" id="KW-0945">Host-virus interaction</keyword>
<dbReference type="RefSeq" id="YP_009665986.1">
    <property type="nucleotide sequence ID" value="NC_043402.1"/>
</dbReference>
<evidence type="ECO:0000256" key="14">
    <source>
        <dbReference type="ARBA" id="ARBA00022581"/>
    </source>
</evidence>
<protein>
    <recommendedName>
        <fullName evidence="9">Polyprotein P1234</fullName>
    </recommendedName>
    <alternativeName>
        <fullName evidence="46">Non-structural polyprotein</fullName>
    </alternativeName>
</protein>
<evidence type="ECO:0000256" key="45">
    <source>
        <dbReference type="ARBA" id="ARBA00023718"/>
    </source>
</evidence>
<dbReference type="InterPro" id="IPR002589">
    <property type="entry name" value="Macro_dom"/>
</dbReference>
<dbReference type="GO" id="GO:0039657">
    <property type="term" value="P:symbiont-mediated suppression of host gene expression"/>
    <property type="evidence" value="ECO:0007669"/>
    <property type="project" value="UniProtKB-KW"/>
</dbReference>
<keyword evidence="39" id="KW-0564">Palmitate</keyword>
<keyword evidence="15" id="KW-0489">Methyltransferase</keyword>
<keyword evidence="16" id="KW-0507">mRNA processing</keyword>
<dbReference type="InterPro" id="IPR027351">
    <property type="entry name" value="(+)RNA_virus_helicase_core_dom"/>
</dbReference>
<dbReference type="GO" id="GO:0003968">
    <property type="term" value="F:RNA-directed RNA polymerase activity"/>
    <property type="evidence" value="ECO:0007669"/>
    <property type="project" value="UniProtKB-KW"/>
</dbReference>
<dbReference type="GO" id="GO:0003723">
    <property type="term" value="F:RNA binding"/>
    <property type="evidence" value="ECO:0007669"/>
    <property type="project" value="UniProtKB-KW"/>
</dbReference>
<feature type="domain" description="Alphavirus-like MT" evidence="61">
    <location>
        <begin position="50"/>
        <end position="280"/>
    </location>
</feature>
<evidence type="ECO:0000256" key="53">
    <source>
        <dbReference type="ARBA" id="ARBA00048830"/>
    </source>
</evidence>
<comment type="catalytic activity">
    <reaction evidence="55">
        <text>N(tele)-(N(7)-methylguanosine 5'-phospho)-L-histidyl-[protein] + a 5'-end diphospho-(purine-ribonucleoside) in mRNA + H(+) = a 5'-end (N(7)-methyl 5'-triphosphoguanosine)-(purine-ribonucleoside) in mRNA + L-histidyl-[protein]</text>
        <dbReference type="Rhea" id="RHEA:54800"/>
        <dbReference type="Rhea" id="RHEA-COMP:9745"/>
        <dbReference type="Rhea" id="RHEA-COMP:12925"/>
        <dbReference type="Rhea" id="RHEA-COMP:13929"/>
        <dbReference type="Rhea" id="RHEA-COMP:13995"/>
        <dbReference type="ChEBI" id="CHEBI:15378"/>
        <dbReference type="ChEBI" id="CHEBI:29979"/>
        <dbReference type="ChEBI" id="CHEBI:133968"/>
        <dbReference type="ChEBI" id="CHEBI:138276"/>
        <dbReference type="ChEBI" id="CHEBI:138334"/>
    </reaction>
</comment>
<evidence type="ECO:0000256" key="4">
    <source>
        <dbReference type="ARBA" id="ARBA00004112"/>
    </source>
</evidence>
<evidence type="ECO:0000256" key="19">
    <source>
        <dbReference type="ARBA" id="ARBA00022691"/>
    </source>
</evidence>
<evidence type="ECO:0000256" key="46">
    <source>
        <dbReference type="ARBA" id="ARBA00029613"/>
    </source>
</evidence>
<dbReference type="Pfam" id="PF01661">
    <property type="entry name" value="Macro"/>
    <property type="match status" value="1"/>
</dbReference>
<evidence type="ECO:0000256" key="21">
    <source>
        <dbReference type="ARBA" id="ARBA00022723"/>
    </source>
</evidence>
<dbReference type="GO" id="GO:0042025">
    <property type="term" value="C:host cell nucleus"/>
    <property type="evidence" value="ECO:0007669"/>
    <property type="project" value="UniProtKB-SubCell"/>
</dbReference>
<evidence type="ECO:0000256" key="41">
    <source>
        <dbReference type="ARBA" id="ARBA00023200"/>
    </source>
</evidence>
<keyword evidence="32" id="KW-0694">RNA-binding</keyword>
<dbReference type="FunFam" id="3.40.50.300:FF:001415">
    <property type="entry name" value="Polyprotein P1234"/>
    <property type="match status" value="1"/>
</dbReference>
<dbReference type="SMART" id="SM00506">
    <property type="entry name" value="A1pp"/>
    <property type="match status" value="1"/>
</dbReference>
<evidence type="ECO:0000256" key="17">
    <source>
        <dbReference type="ARBA" id="ARBA00022670"/>
    </source>
</evidence>
<comment type="catalytic activity">
    <reaction evidence="47">
        <text>ADP-alpha-D-ribose 1''-phosphate + H2O = ADP-D-ribose + phosphate</text>
        <dbReference type="Rhea" id="RHEA:25029"/>
        <dbReference type="ChEBI" id="CHEBI:15377"/>
        <dbReference type="ChEBI" id="CHEBI:43474"/>
        <dbReference type="ChEBI" id="CHEBI:57967"/>
        <dbReference type="ChEBI" id="CHEBI:58753"/>
        <dbReference type="EC" id="3.1.3.84"/>
    </reaction>
    <physiologicalReaction direction="left-to-right" evidence="47">
        <dbReference type="Rhea" id="RHEA:25030"/>
    </physiologicalReaction>
</comment>
<comment type="function">
    <text evidence="3">Inactive precursor of the viral replicase, which is activated by cleavages carried out by the viral protease nsP2.</text>
</comment>
<proteinExistence type="predicted"/>
<reference evidence="62 63" key="1">
    <citation type="journal article" date="2012" name="J. Virol.">
        <title>Genome-scale phylogeny of the alphavirus genus suggests a marine origin.</title>
        <authorList>
            <person name="Forrester N.L."/>
            <person name="Palacios G."/>
            <person name="Tesh R.B."/>
            <person name="Savji N."/>
            <person name="Guzman H."/>
            <person name="Sherman M."/>
            <person name="Weaver S.C."/>
            <person name="Lipkin W.I."/>
        </authorList>
    </citation>
    <scope>NUCLEOTIDE SEQUENCE [LARGE SCALE GENOMIC DNA]</scope>
</reference>
<evidence type="ECO:0000256" key="50">
    <source>
        <dbReference type="ARBA" id="ARBA00047984"/>
    </source>
</evidence>
<evidence type="ECO:0000256" key="25">
    <source>
        <dbReference type="ARBA" id="ARBA00022801"/>
    </source>
</evidence>
<sequence>IEAVLHTLAPASKTIVTIMSAEKPQVSVDIDSQSQFVNKLQLCFPQFEVTAQQVTANDHANARAFSHLASKLIELELQEGVTVLDIGSAPARRMYSKVKYHCICPMRTPEDPDRLYNYADKLMAKYEDIKDKNLAGKLKDLSTILDRPDEETETICFHTAATCRMRAPVAIMQDVYIDAPSAIYYQALKGVRRIYWIGFDTTQFMFESMAGAYPSYGTNWADEKVLQARNIGLCSAQLHEESTSGLSILRKKIVKPGNRVFFSVGGTLYPESRAVLQSWHLPSVFHLKGKQNYTCRCDVMVNCDGYVVKKITISPGLVGDPTGYAVTNHSEGFLLCKTTDTIKGERVSFPVSMYVPAVICDQMTGILATDIQPEDAQKLLVGLNQRIVVNGKTTRNQNTMANYLLPAVAVGFSKWAKERKKDLDNEKPLFTRERSLTMCCMWTFRRDKIHAFYRPPGTQTIVKTPSSYSALPLAQLWTSSVPIPFRQKMSLLLRKKVKEPLVTIPESAIVSAEFAEKEYKEEQRAEELKVALPPLAPEPKQEETPKDEAALVDDIGAALVDTPRGGVRITPSPDSLMIGDYLVITPQAVLQNEKLSRLHPLAEQVKLITHNGRSGRYAVERYDGRVLVPTGGCVPWAQFLALSESATLVYNEREFVNRKLYHIATHGGAKNTDEEHYRVCKPTETDDEYVYDVDARTCVKREEAGTLALTGDLTNPPYHELAYEGLKIRPTIPYNIETIGIIGVPGSGKSAIIKAAVTSHDLVASGKKENCTEIEKDVLASRGITIRARTVDSILLNGSPRRTKILYVDEAFACHAGTLLALIAIVRPTDKVVLCGDPKQCGFFNLMQLQVNFNDPTNTVCTATHYKYTSRRCIPAVTAVVSTLHYDGKMKTTNQSKSSIIIDINGTTKPKKGDIILTCFRGWVKQLQQEYPGFEVMTAAASQGLTRKGVYAVRQKVNENPLYSTTSEHVNVLLTRTEDRIVWKTLQGDPWIKTLTNIPKGPFTVSIDHWHEEHRAILASISTPSVERSPFNTRVHVCWAKALEPILQTAGIKLTEDQWADLFPEFLRDQGHSALYALDTLAIKFFGVDLTSGIFSAKTVPLTFHPRASGRSLPHWDNAESNQRYGFSAIRLESLQKQYPALRKVKPGMQVDLSTGMVHEVTSKCNLVPWNRSLPHTLVPTYVHSGTGNINEILKKLRANRVLVVADRKPDAPQKQITWIAPVGTKEAPKTADLTYGIPDQGSFACVVIDIATPYRNHHFQQCEDHVLKMRTLSNSALTMIKPGGTLVLKCYGYADRNSEDVITALRRKFTRVTATRSSSPESNTEVILAFHCFDNRRWRDGNLMNLNSSVTRLYEGTSTGIGCAPSYRVKRMDISQADEQAVVNAANPQGKPGDGVCKAVYKKWPDSFKDTKTEVGTAVAREAGGKHIIHAVGPDYRRVADSEANTLLQRAYYSAAKLVVEKNIKSVAVPLLSTGIYSGGKDRMRDSLGYLFTAFDQTDADVSIYCLDKKWEADIQRAIDLKESVTVLEDVNVELDAELVRVHPDSCLAEHKGYSVTAGKNSSYLEGTKFHQTSLDIAEIVAMFPNRQHANEQICAYVLGDTMECIRDKCPVADSPASVPPCTLPCMCMYAMTAERIQRLRAAGTKQFTVCSSFPLPKYRIVGVQKIVCSSPIMFNDNVPAYIPARKYVQEQPDGQTTLPSVQHKESASPAQSIVNSTKKLLNTVLKINKETKDDLSAPSAAPSLRSQESEPEDQDAAVVELVLGDSPAPRRRRYESTGSDAVLPSLELPEDSASSVSEELHIVEVHRSLGSSVTTLYSEESVNCMSETSTAPSTPPPTPPPRPKRKAKLLDIARALIPIPVAPIPKPRTMLNVRPIPLPRTKLPRTSSTDSMTPLTFGDWNREEIDGVINPVCFGNFLPGEVDTICNRNEF</sequence>
<dbReference type="PANTHER" id="PTHR11106">
    <property type="entry name" value="GANGLIOSIDE INDUCED DIFFERENTIATION ASSOCIATED PROTEIN 2-RELATED"/>
    <property type="match status" value="1"/>
</dbReference>
<evidence type="ECO:0000256" key="35">
    <source>
        <dbReference type="ARBA" id="ARBA00023042"/>
    </source>
</evidence>
<evidence type="ECO:0000256" key="2">
    <source>
        <dbReference type="ARBA" id="ARBA00001946"/>
    </source>
</evidence>
<evidence type="ECO:0000256" key="40">
    <source>
        <dbReference type="ARBA" id="ARBA00023151"/>
    </source>
</evidence>
<dbReference type="SUPFAM" id="SSF52949">
    <property type="entry name" value="Macro domain-like"/>
    <property type="match status" value="1"/>
</dbReference>
<evidence type="ECO:0000256" key="6">
    <source>
        <dbReference type="ARBA" id="ARBA00004350"/>
    </source>
</evidence>
<evidence type="ECO:0000256" key="30">
    <source>
        <dbReference type="ARBA" id="ARBA00022843"/>
    </source>
</evidence>
<dbReference type="GeneID" id="40526153"/>
<keyword evidence="42" id="KW-1262">Eukaryotic host gene expression shutoff by virus</keyword>
<feature type="active site" description="For cysteine protease nsP2 activity" evidence="56">
    <location>
        <position position="1115"/>
    </location>
</feature>
<dbReference type="InterPro" id="IPR002620">
    <property type="entry name" value="Alphavirus_nsp2pro"/>
</dbReference>
<keyword evidence="22" id="KW-1191">Eukaryotic host transcription shutoff by virus</keyword>
<name>H6SU04_9VIRU</name>
<dbReference type="InterPro" id="IPR049329">
    <property type="entry name" value="ToMV_Hel_N"/>
</dbReference>
<evidence type="ECO:0000256" key="36">
    <source>
        <dbReference type="ARBA" id="ARBA00023103"/>
    </source>
</evidence>
<keyword evidence="19" id="KW-0949">S-adenosyl-L-methionine</keyword>
<evidence type="ECO:0000256" key="38">
    <source>
        <dbReference type="ARBA" id="ARBA00023136"/>
    </source>
</evidence>
<evidence type="ECO:0000313" key="62">
    <source>
        <dbReference type="EMBL" id="AEJ36234.1"/>
    </source>
</evidence>
<dbReference type="GO" id="GO:0140818">
    <property type="term" value="F:mRNA 5'-triphosphate monophosphatase activity"/>
    <property type="evidence" value="ECO:0007669"/>
    <property type="project" value="UniProtKB-EC"/>
</dbReference>
<dbReference type="GO" id="GO:0008234">
    <property type="term" value="F:cysteine-type peptidase activity"/>
    <property type="evidence" value="ECO:0007669"/>
    <property type="project" value="UniProtKB-KW"/>
</dbReference>
<keyword evidence="11" id="KW-1036">Host cytoplasmic vesicle</keyword>
<evidence type="ECO:0000256" key="7">
    <source>
        <dbReference type="ARBA" id="ARBA00004490"/>
    </source>
</evidence>
<keyword evidence="20" id="KW-0548">Nucleotidyltransferase</keyword>
<keyword evidence="24" id="KW-1034">Host cell projection</keyword>
<comment type="catalytic activity">
    <reaction evidence="49">
        <text>a 5'-end triphospho-ribonucleoside in mRNA + H2O = a 5'-end diphospho-ribonucleoside in mRNA + phosphate + H(+)</text>
        <dbReference type="Rhea" id="RHEA:67004"/>
        <dbReference type="Rhea" id="RHEA-COMP:17164"/>
        <dbReference type="Rhea" id="RHEA-COMP:17165"/>
        <dbReference type="ChEBI" id="CHEBI:15377"/>
        <dbReference type="ChEBI" id="CHEBI:15378"/>
        <dbReference type="ChEBI" id="CHEBI:43474"/>
        <dbReference type="ChEBI" id="CHEBI:167616"/>
        <dbReference type="ChEBI" id="CHEBI:167618"/>
        <dbReference type="EC" id="3.6.1.74"/>
    </reaction>
    <physiologicalReaction direction="left-to-right" evidence="49">
        <dbReference type="Rhea" id="RHEA:67005"/>
    </physiologicalReaction>
</comment>
<evidence type="ECO:0000256" key="22">
    <source>
        <dbReference type="ARBA" id="ARBA00022731"/>
    </source>
</evidence>
<keyword evidence="12" id="KW-1032">Host cell membrane</keyword>
<dbReference type="Pfam" id="PF01707">
    <property type="entry name" value="Peptidase_C9"/>
    <property type="match status" value="1"/>
</dbReference>
<keyword evidence="34" id="KW-1190">Host gene expression shutoff by virus</keyword>
<evidence type="ECO:0000256" key="37">
    <source>
        <dbReference type="ARBA" id="ARBA00023134"/>
    </source>
</evidence>
<evidence type="ECO:0000313" key="63">
    <source>
        <dbReference type="Proteomes" id="UP000235582"/>
    </source>
</evidence>
<evidence type="ECO:0000256" key="32">
    <source>
        <dbReference type="ARBA" id="ARBA00022884"/>
    </source>
</evidence>
<feature type="region of interest" description="Disordered" evidence="57">
    <location>
        <begin position="1825"/>
        <end position="1847"/>
    </location>
</feature>
<comment type="catalytic activity">
    <reaction evidence="48">
        <text>a ribonucleoside 5'-triphosphate + H2O = a ribonucleoside 5'-diphosphate + phosphate + H(+)</text>
        <dbReference type="Rhea" id="RHEA:23680"/>
        <dbReference type="ChEBI" id="CHEBI:15377"/>
        <dbReference type="ChEBI" id="CHEBI:15378"/>
        <dbReference type="ChEBI" id="CHEBI:43474"/>
        <dbReference type="ChEBI" id="CHEBI:57930"/>
        <dbReference type="ChEBI" id="CHEBI:61557"/>
        <dbReference type="EC" id="3.6.1.15"/>
    </reaction>
</comment>
<comment type="cofactor">
    <cofactor evidence="2">
        <name>Mg(2+)</name>
        <dbReference type="ChEBI" id="CHEBI:18420"/>
    </cofactor>
</comment>
<dbReference type="GO" id="GO:0020002">
    <property type="term" value="C:host cell plasma membrane"/>
    <property type="evidence" value="ECO:0007669"/>
    <property type="project" value="UniProtKB-SubCell"/>
</dbReference>
<keyword evidence="23" id="KW-0547">Nucleotide-binding</keyword>
<dbReference type="InterPro" id="IPR002588">
    <property type="entry name" value="Alphavirus-like_MT_dom"/>
</dbReference>
<dbReference type="GO" id="GO:0006508">
    <property type="term" value="P:proteolysis"/>
    <property type="evidence" value="ECO:0007669"/>
    <property type="project" value="UniProtKB-KW"/>
</dbReference>
<evidence type="ECO:0000259" key="59">
    <source>
        <dbReference type="PROSITE" id="PS51520"/>
    </source>
</evidence>
<dbReference type="InterPro" id="IPR027417">
    <property type="entry name" value="P-loop_NTPase"/>
</dbReference>
<dbReference type="Pfam" id="PF20896">
    <property type="entry name" value="ToMV_Hel_N"/>
    <property type="match status" value="1"/>
</dbReference>
<dbReference type="InterPro" id="IPR029063">
    <property type="entry name" value="SAM-dependent_MTases_sf"/>
</dbReference>
<evidence type="ECO:0000256" key="52">
    <source>
        <dbReference type="ARBA" id="ARBA00048482"/>
    </source>
</evidence>
<evidence type="ECO:0000256" key="5">
    <source>
        <dbReference type="ARBA" id="ARBA00004147"/>
    </source>
</evidence>
<dbReference type="GO" id="GO:0046872">
    <property type="term" value="F:metal ion binding"/>
    <property type="evidence" value="ECO:0007669"/>
    <property type="project" value="UniProtKB-KW"/>
</dbReference>
<evidence type="ECO:0000256" key="16">
    <source>
        <dbReference type="ARBA" id="ARBA00022664"/>
    </source>
</evidence>
<keyword evidence="18" id="KW-0808">Transferase</keyword>
<keyword evidence="31" id="KW-1043">Host membrane</keyword>
<dbReference type="InterPro" id="IPR048891">
    <property type="entry name" value="nsP3_ZBD"/>
</dbReference>
<evidence type="ECO:0000256" key="1">
    <source>
        <dbReference type="ARBA" id="ARBA00001936"/>
    </source>
</evidence>
<evidence type="ECO:0000256" key="11">
    <source>
        <dbReference type="ARBA" id="ARBA00022488"/>
    </source>
</evidence>
<keyword evidence="63" id="KW-1185">Reference proteome</keyword>
<dbReference type="Pfam" id="PF01660">
    <property type="entry name" value="Vmethyltransf"/>
    <property type="match status" value="1"/>
</dbReference>
<dbReference type="GO" id="GO:0008174">
    <property type="term" value="F:mRNA methyltransferase activity"/>
    <property type="evidence" value="ECO:0007669"/>
    <property type="project" value="UniProtKB-UniRule"/>
</dbReference>
<evidence type="ECO:0000256" key="24">
    <source>
        <dbReference type="ARBA" id="ARBA00022791"/>
    </source>
</evidence>
<evidence type="ECO:0000256" key="54">
    <source>
        <dbReference type="ARBA" id="ARBA00048986"/>
    </source>
</evidence>
<dbReference type="Gene3D" id="3.40.50.150">
    <property type="entry name" value="Vaccinia Virus protein VP39"/>
    <property type="match status" value="1"/>
</dbReference>
<comment type="subcellular location">
    <subcellularLocation>
        <location evidence="4">Host cell membrane</location>
        <topology evidence="4">Lipid-anchor</topology>
        <orientation evidence="4">Cytoplasmic side</orientation>
    </subcellularLocation>
    <subcellularLocation>
        <location evidence="7">Host cell projection</location>
        <location evidence="7">Host filopodium</location>
    </subcellularLocation>
    <subcellularLocation>
        <location evidence="8">Host cytoplasmic vesicle membrane</location>
        <topology evidence="8">Lipid-anchor</topology>
    </subcellularLocation>
    <subcellularLocation>
        <location evidence="6">Host cytoplasmic vesicle membrane</location>
        <topology evidence="6">Peripheral membrane protein</topology>
    </subcellularLocation>
    <subcellularLocation>
        <location evidence="5">Host nucleus</location>
    </subcellularLocation>
</comment>
<feature type="domain" description="(+)RNA virus helicase C-terminal" evidence="60">
    <location>
        <begin position="712"/>
        <end position="1016"/>
    </location>
</feature>
<dbReference type="GO" id="GO:0005525">
    <property type="term" value="F:GTP binding"/>
    <property type="evidence" value="ECO:0007669"/>
    <property type="project" value="UniProtKB-KW"/>
</dbReference>
<evidence type="ECO:0000256" key="51">
    <source>
        <dbReference type="ARBA" id="ARBA00048163"/>
    </source>
</evidence>
<dbReference type="KEGG" id="vg:40526153"/>
<dbReference type="GO" id="GO:0044176">
    <property type="term" value="C:host cell filopodium"/>
    <property type="evidence" value="ECO:0007669"/>
    <property type="project" value="UniProtKB-SubCell"/>
</dbReference>
<dbReference type="GO" id="GO:1990817">
    <property type="term" value="F:poly(A) RNA polymerase activity"/>
    <property type="evidence" value="ECO:0007669"/>
    <property type="project" value="UniProtKB-EC"/>
</dbReference>
<dbReference type="GO" id="GO:0044162">
    <property type="term" value="C:host cell cytoplasmic vesicle membrane"/>
    <property type="evidence" value="ECO:0007669"/>
    <property type="project" value="UniProtKB-SubCell"/>
</dbReference>
<evidence type="ECO:0000256" key="31">
    <source>
        <dbReference type="ARBA" id="ARBA00022870"/>
    </source>
</evidence>
<evidence type="ECO:0000256" key="33">
    <source>
        <dbReference type="ARBA" id="ARBA00022953"/>
    </source>
</evidence>
<dbReference type="InterPro" id="IPR044371">
    <property type="entry name" value="Macro_X_NSP3-like"/>
</dbReference>
<evidence type="ECO:0000256" key="39">
    <source>
        <dbReference type="ARBA" id="ARBA00023139"/>
    </source>
</evidence>
<dbReference type="InterPro" id="IPR043472">
    <property type="entry name" value="Macro_dom-like"/>
</dbReference>
<keyword evidence="21" id="KW-0479">Metal-binding</keyword>
<keyword evidence="41" id="KW-1035">Host cytoplasm</keyword>
<feature type="region of interest" description="Disordered" evidence="57">
    <location>
        <begin position="1694"/>
        <end position="1715"/>
    </location>
</feature>
<evidence type="ECO:0000256" key="9">
    <source>
        <dbReference type="ARBA" id="ARBA00015868"/>
    </source>
</evidence>
<keyword evidence="17 56" id="KW-0645">Protease</keyword>
<evidence type="ECO:0000256" key="48">
    <source>
        <dbReference type="ARBA" id="ARBA00047631"/>
    </source>
</evidence>
<comment type="cofactor">
    <cofactor evidence="1">
        <name>Mn(2+)</name>
        <dbReference type="ChEBI" id="CHEBI:29035"/>
    </cofactor>
</comment>
<dbReference type="GO" id="GO:0006370">
    <property type="term" value="P:7-methylguanosine mRNA capping"/>
    <property type="evidence" value="ECO:0007669"/>
    <property type="project" value="UniProtKB-KW"/>
</dbReference>
<evidence type="ECO:0000259" key="61">
    <source>
        <dbReference type="PROSITE" id="PS51743"/>
    </source>
</evidence>
<evidence type="ECO:0000259" key="60">
    <source>
        <dbReference type="PROSITE" id="PS51657"/>
    </source>
</evidence>
<evidence type="ECO:0000256" key="18">
    <source>
        <dbReference type="ARBA" id="ARBA00022679"/>
    </source>
</evidence>
<evidence type="ECO:0000256" key="8">
    <source>
        <dbReference type="ARBA" id="ARBA00004615"/>
    </source>
</evidence>
<keyword evidence="43" id="KW-0511">Multifunctional enzyme</keyword>
<keyword evidence="35" id="KW-0506">mRNA capping</keyword>
<evidence type="ECO:0000256" key="44">
    <source>
        <dbReference type="ARBA" id="ARBA00023288"/>
    </source>
</evidence>
<evidence type="ECO:0000256" key="3">
    <source>
        <dbReference type="ARBA" id="ARBA00002589"/>
    </source>
</evidence>
<dbReference type="FunFam" id="3.40.220.10:FF:000015">
    <property type="entry name" value="Polyprotein P1234"/>
    <property type="match status" value="1"/>
</dbReference>
<accession>H6SU04</accession>
<dbReference type="Gene3D" id="3.40.50.300">
    <property type="entry name" value="P-loop containing nucleotide triphosphate hydrolases"/>
    <property type="match status" value="2"/>
</dbReference>
<dbReference type="InterPro" id="IPR044936">
    <property type="entry name" value="Alphavirus_nsp2pro_sf"/>
</dbReference>
<keyword evidence="30" id="KW-0832">Ubl conjugation</keyword>
<keyword evidence="44" id="KW-0449">Lipoprotein</keyword>
<evidence type="ECO:0000256" key="13">
    <source>
        <dbReference type="ARBA" id="ARBA00022562"/>
    </source>
</evidence>
<dbReference type="PROSITE" id="PS51743">
    <property type="entry name" value="ALPHAVIRUS_MT"/>
    <property type="match status" value="1"/>
</dbReference>
<feature type="region of interest" description="Disordered" evidence="57">
    <location>
        <begin position="1735"/>
        <end position="1757"/>
    </location>
</feature>
<comment type="catalytic activity">
    <reaction evidence="51">
        <text>5-O-(ADP-D-ribosyl)-L-glutamyl-[protein] + H2O = L-glutamyl-[protein] + ADP-D-ribose + H(+)</text>
        <dbReference type="Rhea" id="RHEA:58248"/>
        <dbReference type="Rhea" id="RHEA-COMP:10208"/>
        <dbReference type="Rhea" id="RHEA-COMP:15089"/>
        <dbReference type="ChEBI" id="CHEBI:15377"/>
        <dbReference type="ChEBI" id="CHEBI:15378"/>
        <dbReference type="ChEBI" id="CHEBI:29973"/>
        <dbReference type="ChEBI" id="CHEBI:57967"/>
        <dbReference type="ChEBI" id="CHEBI:142540"/>
    </reaction>
    <physiologicalReaction direction="left-to-right" evidence="51">
        <dbReference type="Rhea" id="RHEA:58249"/>
    </physiologicalReaction>
</comment>
<keyword evidence="36" id="KW-1104">Inhibition of host RNA polymerase II by virus</keyword>
<evidence type="ECO:0000256" key="10">
    <source>
        <dbReference type="ARBA" id="ARBA00022484"/>
    </source>
</evidence>
<keyword evidence="38" id="KW-0472">Membrane</keyword>
<feature type="domain" description="Macro" evidence="58">
    <location>
        <begin position="1355"/>
        <end position="1524"/>
    </location>
</feature>
<evidence type="ECO:0000256" key="56">
    <source>
        <dbReference type="PROSITE-ProRule" id="PRU00853"/>
    </source>
</evidence>
<dbReference type="Proteomes" id="UP000235582">
    <property type="component" value="Segment"/>
</dbReference>
<evidence type="ECO:0000256" key="28">
    <source>
        <dbReference type="ARBA" id="ARBA00022833"/>
    </source>
</evidence>
<keyword evidence="26" id="KW-0347">Helicase</keyword>
<dbReference type="GO" id="GO:0039523">
    <property type="term" value="P:symbiont-mediated suppression of host mRNA transcription via inhibition of RNA polymerase II activity"/>
    <property type="evidence" value="ECO:0007669"/>
    <property type="project" value="UniProtKB-KW"/>
</dbReference>
<dbReference type="SUPFAM" id="SSF52540">
    <property type="entry name" value="P-loop containing nucleoside triphosphate hydrolases"/>
    <property type="match status" value="1"/>
</dbReference>
<comment type="catalytic activity">
    <reaction evidence="53">
        <text>RNA(n) + ATP = RNA(n)-3'-adenine ribonucleotide + diphosphate</text>
        <dbReference type="Rhea" id="RHEA:11332"/>
        <dbReference type="Rhea" id="RHEA-COMP:14527"/>
        <dbReference type="Rhea" id="RHEA-COMP:17347"/>
        <dbReference type="ChEBI" id="CHEBI:30616"/>
        <dbReference type="ChEBI" id="CHEBI:33019"/>
        <dbReference type="ChEBI" id="CHEBI:140395"/>
        <dbReference type="ChEBI" id="CHEBI:173115"/>
        <dbReference type="EC" id="2.7.7.19"/>
    </reaction>
</comment>
<evidence type="ECO:0000256" key="26">
    <source>
        <dbReference type="ARBA" id="ARBA00022806"/>
    </source>
</evidence>
<evidence type="ECO:0000256" key="42">
    <source>
        <dbReference type="ARBA" id="ARBA00023247"/>
    </source>
</evidence>
<dbReference type="PROSITE" id="PS51154">
    <property type="entry name" value="MACRO"/>
    <property type="match status" value="1"/>
</dbReference>
<feature type="active site" description="For cysteine protease nsP2 activity" evidence="56">
    <location>
        <position position="1038"/>
    </location>
</feature>
<dbReference type="GO" id="GO:0017111">
    <property type="term" value="F:ribonucleoside triphosphate phosphatase activity"/>
    <property type="evidence" value="ECO:0007669"/>
    <property type="project" value="UniProtKB-EC"/>
</dbReference>
<keyword evidence="40" id="KW-1159">RNA suppression of termination</keyword>
<evidence type="ECO:0000256" key="57">
    <source>
        <dbReference type="SAM" id="MobiDB-lite"/>
    </source>
</evidence>
<dbReference type="PROSITE" id="PS51657">
    <property type="entry name" value="PSRV_HELICASE"/>
    <property type="match status" value="1"/>
</dbReference>
<dbReference type="GO" id="GO:0032259">
    <property type="term" value="P:methylation"/>
    <property type="evidence" value="ECO:0007669"/>
    <property type="project" value="UniProtKB-KW"/>
</dbReference>
<keyword evidence="27" id="KW-0788">Thiol protease</keyword>
<dbReference type="Gene3D" id="3.90.70.110">
    <property type="entry name" value="Alphavirus nsP2 protease domain"/>
    <property type="match status" value="1"/>
</dbReference>
<evidence type="ECO:0000256" key="29">
    <source>
        <dbReference type="ARBA" id="ARBA00022840"/>
    </source>
</evidence>
<evidence type="ECO:0000259" key="58">
    <source>
        <dbReference type="PROSITE" id="PS51154"/>
    </source>
</evidence>
<keyword evidence="37" id="KW-0342">GTP-binding</keyword>
<keyword evidence="13" id="KW-1048">Host nucleus</keyword>
<evidence type="ECO:0000256" key="20">
    <source>
        <dbReference type="ARBA" id="ARBA00022695"/>
    </source>
</evidence>
<keyword evidence="28" id="KW-0862">Zinc</keyword>
<keyword evidence="29" id="KW-0067">ATP-binding</keyword>
<dbReference type="Pfam" id="PF20852">
    <property type="entry name" value="nsP3_ZBD"/>
    <property type="match status" value="1"/>
</dbReference>
<organism evidence="62 63">
    <name type="scientific">Trocara virus</name>
    <dbReference type="NCBI Taxonomy" id="135246"/>
    <lineage>
        <taxon>Viruses</taxon>
        <taxon>Riboviria</taxon>
        <taxon>Orthornavirae</taxon>
        <taxon>Kitrinoviricota</taxon>
        <taxon>Alsuviricetes</taxon>
        <taxon>Martellivirales</taxon>
        <taxon>Togaviridae</taxon>
        <taxon>Alphavirus</taxon>
        <taxon>Alphavirus trocara</taxon>
    </lineage>
</organism>
<feature type="domain" description="Peptidase C9" evidence="59">
    <location>
        <begin position="1029"/>
        <end position="1358"/>
    </location>
</feature>
<comment type="catalytic activity">
    <reaction evidence="52">
        <text>4-O-(ADP-D-ribosyl)-L-aspartyl-[protein] + H2O = L-aspartyl-[protein] + ADP-D-ribose + H(+)</text>
        <dbReference type="Rhea" id="RHEA:54428"/>
        <dbReference type="Rhea" id="RHEA-COMP:9867"/>
        <dbReference type="Rhea" id="RHEA-COMP:13832"/>
        <dbReference type="ChEBI" id="CHEBI:15377"/>
        <dbReference type="ChEBI" id="CHEBI:15378"/>
        <dbReference type="ChEBI" id="CHEBI:29961"/>
        <dbReference type="ChEBI" id="CHEBI:57967"/>
        <dbReference type="ChEBI" id="CHEBI:138102"/>
    </reaction>
    <physiologicalReaction direction="left-to-right" evidence="52">
        <dbReference type="Rhea" id="RHEA:54429"/>
    </physiologicalReaction>
</comment>
<dbReference type="GO" id="GO:0016556">
    <property type="term" value="P:mRNA modification"/>
    <property type="evidence" value="ECO:0007669"/>
    <property type="project" value="InterPro"/>
</dbReference>
<evidence type="ECO:0000256" key="15">
    <source>
        <dbReference type="ARBA" id="ARBA00022603"/>
    </source>
</evidence>
<evidence type="ECO:0000256" key="27">
    <source>
        <dbReference type="ARBA" id="ARBA00022807"/>
    </source>
</evidence>
<dbReference type="CDD" id="cd21557">
    <property type="entry name" value="Macro_X_Nsp3-like"/>
    <property type="match status" value="1"/>
</dbReference>
<comment type="catalytic activity">
    <reaction evidence="50">
        <text>ATP + H2O = ADP + phosphate + H(+)</text>
        <dbReference type="Rhea" id="RHEA:13065"/>
        <dbReference type="ChEBI" id="CHEBI:15377"/>
        <dbReference type="ChEBI" id="CHEBI:15378"/>
        <dbReference type="ChEBI" id="CHEBI:30616"/>
        <dbReference type="ChEBI" id="CHEBI:43474"/>
        <dbReference type="ChEBI" id="CHEBI:456216"/>
        <dbReference type="EC" id="3.6.4.13"/>
    </reaction>
</comment>
<evidence type="ECO:0000256" key="43">
    <source>
        <dbReference type="ARBA" id="ARBA00023268"/>
    </source>
</evidence>
<comment type="catalytic activity">
    <reaction evidence="54">
        <text>N(7)-methyl-GTP + L-histidyl-[protein] = N(tele)-(N(7)-methylguanosine 5'-phospho)-L-histidyl-[protein] + diphosphate</text>
        <dbReference type="Rhea" id="RHEA:54792"/>
        <dbReference type="Rhea" id="RHEA-COMP:9745"/>
        <dbReference type="Rhea" id="RHEA-COMP:13995"/>
        <dbReference type="ChEBI" id="CHEBI:29979"/>
        <dbReference type="ChEBI" id="CHEBI:33019"/>
        <dbReference type="ChEBI" id="CHEBI:87133"/>
        <dbReference type="ChEBI" id="CHEBI:138334"/>
    </reaction>
    <physiologicalReaction direction="left-to-right" evidence="54">
        <dbReference type="Rhea" id="RHEA:54793"/>
    </physiologicalReaction>
</comment>
<evidence type="ECO:0000256" key="12">
    <source>
        <dbReference type="ARBA" id="ARBA00022511"/>
    </source>
</evidence>
<dbReference type="PROSITE" id="PS51520">
    <property type="entry name" value="NSP2PRO"/>
    <property type="match status" value="1"/>
</dbReference>
<dbReference type="Gene3D" id="3.40.220.10">
    <property type="entry name" value="Leucine Aminopeptidase, subunit E, domain 1"/>
    <property type="match status" value="1"/>
</dbReference>
<dbReference type="GO" id="GO:0005524">
    <property type="term" value="F:ATP binding"/>
    <property type="evidence" value="ECO:0007669"/>
    <property type="project" value="UniProtKB-KW"/>
</dbReference>
<evidence type="ECO:0000256" key="47">
    <source>
        <dbReference type="ARBA" id="ARBA00034446"/>
    </source>
</evidence>
<dbReference type="GO" id="GO:0003724">
    <property type="term" value="F:RNA helicase activity"/>
    <property type="evidence" value="ECO:0007669"/>
    <property type="project" value="UniProtKB-EC"/>
</dbReference>
<keyword evidence="33" id="KW-0693">Viral RNA replication</keyword>
<keyword evidence="10" id="KW-0696">RNA-directed RNA polymerase</keyword>
<comment type="catalytic activity">
    <reaction evidence="45">
        <text>GTP + S-adenosyl-L-methionine = N(7)-methyl-GTP + S-adenosyl-L-homocysteine</text>
        <dbReference type="Rhea" id="RHEA:46948"/>
        <dbReference type="ChEBI" id="CHEBI:37565"/>
        <dbReference type="ChEBI" id="CHEBI:57856"/>
        <dbReference type="ChEBI" id="CHEBI:59789"/>
        <dbReference type="ChEBI" id="CHEBI:87133"/>
    </reaction>
</comment>